<evidence type="ECO:0000313" key="3">
    <source>
        <dbReference type="Proteomes" id="UP000661607"/>
    </source>
</evidence>
<dbReference type="Gene3D" id="1.10.260.40">
    <property type="entry name" value="lambda repressor-like DNA-binding domains"/>
    <property type="match status" value="1"/>
</dbReference>
<dbReference type="RefSeq" id="WP_192779175.1">
    <property type="nucleotide sequence ID" value="NZ_BAAASY010000009.1"/>
</dbReference>
<protein>
    <submittedName>
        <fullName evidence="2">Transcriptional regulator with XRE-family HTH domain</fullName>
    </submittedName>
</protein>
<keyword evidence="3" id="KW-1185">Reference proteome</keyword>
<dbReference type="Proteomes" id="UP000661607">
    <property type="component" value="Unassembled WGS sequence"/>
</dbReference>
<feature type="domain" description="HTH cro/C1-type" evidence="1">
    <location>
        <begin position="11"/>
        <end position="83"/>
    </location>
</feature>
<proteinExistence type="predicted"/>
<accession>A0ABR9KTP0</accession>
<gene>
    <name evidence="2" type="ORF">H4W81_007646</name>
</gene>
<evidence type="ECO:0000313" key="2">
    <source>
        <dbReference type="EMBL" id="MBE1564867.1"/>
    </source>
</evidence>
<evidence type="ECO:0000259" key="1">
    <source>
        <dbReference type="SMART" id="SM00530"/>
    </source>
</evidence>
<dbReference type="Pfam" id="PF13560">
    <property type="entry name" value="HTH_31"/>
    <property type="match status" value="1"/>
</dbReference>
<dbReference type="InterPro" id="IPR001387">
    <property type="entry name" value="Cro/C1-type_HTH"/>
</dbReference>
<dbReference type="Pfam" id="PF17765">
    <property type="entry name" value="MLTR_LBD"/>
    <property type="match status" value="1"/>
</dbReference>
<dbReference type="Gene3D" id="3.30.450.180">
    <property type="match status" value="1"/>
</dbReference>
<dbReference type="SUPFAM" id="SSF47413">
    <property type="entry name" value="lambda repressor-like DNA-binding domains"/>
    <property type="match status" value="1"/>
</dbReference>
<name>A0ABR9KTP0_9ACTN</name>
<dbReference type="SMART" id="SM00530">
    <property type="entry name" value="HTH_XRE"/>
    <property type="match status" value="1"/>
</dbReference>
<dbReference type="EMBL" id="JADBEF010000001">
    <property type="protein sequence ID" value="MBE1564867.1"/>
    <property type="molecule type" value="Genomic_DNA"/>
</dbReference>
<comment type="caution">
    <text evidence="2">The sequence shown here is derived from an EMBL/GenBank/DDBJ whole genome shotgun (WGS) entry which is preliminary data.</text>
</comment>
<reference evidence="2 3" key="1">
    <citation type="submission" date="2020-10" db="EMBL/GenBank/DDBJ databases">
        <title>Sequencing the genomes of 1000 actinobacteria strains.</title>
        <authorList>
            <person name="Klenk H.-P."/>
        </authorList>
    </citation>
    <scope>NUCLEOTIDE SEQUENCE [LARGE SCALE GENOMIC DNA]</scope>
    <source>
        <strain evidence="2 3">DSM 43748</strain>
    </source>
</reference>
<dbReference type="InterPro" id="IPR010982">
    <property type="entry name" value="Lambda_DNA-bd_dom_sf"/>
</dbReference>
<dbReference type="PANTHER" id="PTHR35010:SF2">
    <property type="entry name" value="BLL4672 PROTEIN"/>
    <property type="match status" value="1"/>
</dbReference>
<dbReference type="CDD" id="cd00093">
    <property type="entry name" value="HTH_XRE"/>
    <property type="match status" value="1"/>
</dbReference>
<dbReference type="InterPro" id="IPR041413">
    <property type="entry name" value="MLTR_LBD"/>
</dbReference>
<organism evidence="2 3">
    <name type="scientific">Nonomuraea africana</name>
    <dbReference type="NCBI Taxonomy" id="46171"/>
    <lineage>
        <taxon>Bacteria</taxon>
        <taxon>Bacillati</taxon>
        <taxon>Actinomycetota</taxon>
        <taxon>Actinomycetes</taxon>
        <taxon>Streptosporangiales</taxon>
        <taxon>Streptosporangiaceae</taxon>
        <taxon>Nonomuraea</taxon>
    </lineage>
</organism>
<sequence length="282" mass="31573">MSKRRDDLAAFLRTRRERVTPEMVGLPPGTRRRTPGLRREEVAQLAGVGVTWYTWLEQGRPINVSLQVLDSIARTLMLDAAERHQLHLLAGHAVAAPVHDAARVTPAMQQIIDQLSPLPAAYSNSRHDVLAWNPAYAALFPELVSAPVEERNSLWQCFVHREWRTALVDREQELHGSVAVFRGAYTRHADDPCWRDFVKRLSAASPEFAALWATHDVADPRSRAKTFNNEVVGELRFTSAVFNCASAPETRMIVYTPVDDATRSAVVWLTAHSERAHGMLGA</sequence>
<dbReference type="PANTHER" id="PTHR35010">
    <property type="entry name" value="BLL4672 PROTEIN-RELATED"/>
    <property type="match status" value="1"/>
</dbReference>